<evidence type="ECO:0000313" key="2">
    <source>
        <dbReference type="EMBL" id="QHS94380.1"/>
    </source>
</evidence>
<protein>
    <submittedName>
        <fullName evidence="2">Uncharacterized protein</fullName>
    </submittedName>
</protein>
<accession>A0A6C0BQN7</accession>
<proteinExistence type="predicted"/>
<feature type="region of interest" description="Disordered" evidence="1">
    <location>
        <begin position="1"/>
        <end position="39"/>
    </location>
</feature>
<sequence length="39" mass="4303">MNKMTPRRGGLYRAHTHTHTHTQGPCAEPNKLFLSGGKA</sequence>
<organism evidence="2">
    <name type="scientific">viral metagenome</name>
    <dbReference type="NCBI Taxonomy" id="1070528"/>
    <lineage>
        <taxon>unclassified sequences</taxon>
        <taxon>metagenomes</taxon>
        <taxon>organismal metagenomes</taxon>
    </lineage>
</organism>
<evidence type="ECO:0000256" key="1">
    <source>
        <dbReference type="SAM" id="MobiDB-lite"/>
    </source>
</evidence>
<reference evidence="2" key="1">
    <citation type="journal article" date="2020" name="Nature">
        <title>Giant virus diversity and host interactions through global metagenomics.</title>
        <authorList>
            <person name="Schulz F."/>
            <person name="Roux S."/>
            <person name="Paez-Espino D."/>
            <person name="Jungbluth S."/>
            <person name="Walsh D.A."/>
            <person name="Denef V.J."/>
            <person name="McMahon K.D."/>
            <person name="Konstantinidis K.T."/>
            <person name="Eloe-Fadrosh E.A."/>
            <person name="Kyrpides N.C."/>
            <person name="Woyke T."/>
        </authorList>
    </citation>
    <scope>NUCLEOTIDE SEQUENCE</scope>
    <source>
        <strain evidence="2">GVMAG-M-3300018416-26</strain>
    </source>
</reference>
<dbReference type="EMBL" id="MN739221">
    <property type="protein sequence ID" value="QHS94380.1"/>
    <property type="molecule type" value="Genomic_DNA"/>
</dbReference>
<dbReference type="AlphaFoldDB" id="A0A6C0BQN7"/>
<name>A0A6C0BQN7_9ZZZZ</name>